<dbReference type="OrthoDB" id="376309at2157"/>
<sequence length="106" mass="12316">MPEDKDRKAKKKVMPDITPPREELGTSDEVVMSGRVYYAEDKSMWAHGYGRQYLASPEDKVDLQHGTVTWIDAATSDKNVNEELDRKLDAILRERQHKRKPPEYDL</sequence>
<accession>D1YY45</accession>
<reference evidence="3" key="3">
    <citation type="journal article" date="2011" name="PLoS ONE">
        <title>Genome sequence of a mesophilic hydrogenotrophic methanogen Methanocella paludicola, the first cultivated representative of the order Methanocellales.</title>
        <authorList>
            <person name="Sakai S."/>
            <person name="Takaki Y."/>
            <person name="Shimamura S."/>
            <person name="Sekine M."/>
            <person name="Tajima T."/>
            <person name="Kosugi H."/>
            <person name="Ichikawa N."/>
            <person name="Tasumi E."/>
            <person name="Hiraki A.T."/>
            <person name="Shimizu A."/>
            <person name="Kato Y."/>
            <person name="Nishiko R."/>
            <person name="Mori K."/>
            <person name="Fujita N."/>
            <person name="Imachi H."/>
            <person name="Takai K."/>
        </authorList>
    </citation>
    <scope>NUCLEOTIDE SEQUENCE [LARGE SCALE GENOMIC DNA]</scope>
    <source>
        <strain evidence="3">DSM 17711 / JCM 13418 / NBRC 101707 / SANAE</strain>
    </source>
</reference>
<dbReference type="GeneID" id="8681270"/>
<proteinExistence type="predicted"/>
<dbReference type="KEGG" id="mpd:MCP_1295"/>
<organism evidence="2 3">
    <name type="scientific">Methanocella paludicola (strain DSM 17711 / JCM 13418 / NBRC 101707 / SANAE)</name>
    <dbReference type="NCBI Taxonomy" id="304371"/>
    <lineage>
        <taxon>Archaea</taxon>
        <taxon>Methanobacteriati</taxon>
        <taxon>Methanobacteriota</taxon>
        <taxon>Stenosarchaea group</taxon>
        <taxon>Methanomicrobia</taxon>
        <taxon>Methanocellales</taxon>
        <taxon>Methanocellaceae</taxon>
        <taxon>Methanocella</taxon>
    </lineage>
</organism>
<gene>
    <name evidence="2" type="ordered locus">MCP_1295</name>
</gene>
<reference evidence="2 3" key="1">
    <citation type="journal article" date="2007" name="Appl. Environ. Microbiol.">
        <title>Isolation of key methanogens for global methane emission from rice paddy fields: a novel isolate affiliated with the clone cluster rice cluster I.</title>
        <authorList>
            <person name="Sakai S."/>
            <person name="Imachi H."/>
            <person name="Sekiguchi Y."/>
            <person name="Ohashi A."/>
            <person name="Harada H."/>
            <person name="Kamagata Y."/>
        </authorList>
    </citation>
    <scope>NUCLEOTIDE SEQUENCE [LARGE SCALE GENOMIC DNA]</scope>
    <source>
        <strain evidence="3">DSM 17711 / JCM 13418 / NBRC 101707 / SANAE</strain>
    </source>
</reference>
<evidence type="ECO:0000313" key="2">
    <source>
        <dbReference type="EMBL" id="BAI61367.1"/>
    </source>
</evidence>
<dbReference type="InParanoid" id="D1YY45"/>
<dbReference type="eggNOG" id="arCOG11645">
    <property type="taxonomic scope" value="Archaea"/>
</dbReference>
<dbReference type="EMBL" id="AP011532">
    <property type="protein sequence ID" value="BAI61367.1"/>
    <property type="molecule type" value="Genomic_DNA"/>
</dbReference>
<protein>
    <submittedName>
        <fullName evidence="2">Uncharacterized protein</fullName>
    </submittedName>
</protein>
<dbReference type="Proteomes" id="UP000001882">
    <property type="component" value="Chromosome"/>
</dbReference>
<evidence type="ECO:0000313" key="3">
    <source>
        <dbReference type="Proteomes" id="UP000001882"/>
    </source>
</evidence>
<evidence type="ECO:0000256" key="1">
    <source>
        <dbReference type="SAM" id="MobiDB-lite"/>
    </source>
</evidence>
<dbReference type="RefSeq" id="WP_012900046.1">
    <property type="nucleotide sequence ID" value="NC_013665.1"/>
</dbReference>
<dbReference type="AlphaFoldDB" id="D1YY45"/>
<dbReference type="STRING" id="304371.MCP_1295"/>
<reference evidence="2 3" key="2">
    <citation type="journal article" date="2008" name="Int. J. Syst. Evol. Microbiol.">
        <title>Methanocella paludicola gen. nov., sp. nov., a methane-producing archaeon, the first isolate of the lineage 'Rice Cluster I', and proposal of the new archaeal order Methanocellales ord. nov.</title>
        <authorList>
            <person name="Sakai S."/>
            <person name="Imachi H."/>
            <person name="Hanada S."/>
            <person name="Ohashi A."/>
            <person name="Harada H."/>
            <person name="Kamagata Y."/>
        </authorList>
    </citation>
    <scope>NUCLEOTIDE SEQUENCE [LARGE SCALE GENOMIC DNA]</scope>
    <source>
        <strain evidence="3">DSM 17711 / JCM 13418 / NBRC 101707 / SANAE</strain>
    </source>
</reference>
<keyword evidence="3" id="KW-1185">Reference proteome</keyword>
<feature type="region of interest" description="Disordered" evidence="1">
    <location>
        <begin position="1"/>
        <end position="26"/>
    </location>
</feature>
<name>D1YY45_METPS</name>